<evidence type="ECO:0000259" key="17">
    <source>
        <dbReference type="PROSITE" id="PS50886"/>
    </source>
</evidence>
<dbReference type="Gene3D" id="2.170.220.10">
    <property type="match status" value="1"/>
</dbReference>
<evidence type="ECO:0000256" key="1">
    <source>
        <dbReference type="ARBA" id="ARBA00004496"/>
    </source>
</evidence>
<dbReference type="GO" id="GO:0006431">
    <property type="term" value="P:methionyl-tRNA aminoacylation"/>
    <property type="evidence" value="ECO:0007669"/>
    <property type="project" value="InterPro"/>
</dbReference>
<dbReference type="PANTHER" id="PTHR43326:SF1">
    <property type="entry name" value="METHIONINE--TRNA LIGASE, MITOCHONDRIAL"/>
    <property type="match status" value="1"/>
</dbReference>
<feature type="compositionally biased region" description="Low complexity" evidence="16">
    <location>
        <begin position="516"/>
        <end position="529"/>
    </location>
</feature>
<dbReference type="Pfam" id="PF09334">
    <property type="entry name" value="tRNA-synt_1g"/>
    <property type="match status" value="2"/>
</dbReference>
<sequence length="702" mass="78712">MADKSYYICTAIAYPNGRPHMGHALEIIQADAAARYHRLKGNRVIFQTGMDEHGKKNWQSAQKEGKTVMEFLDGNVSVFVELYKLLNVSNDRFIRTSDQKAHYPGAQKLWNKLVEKGDIYKKKYEGLYCVGCESYKTEKDLENGLCPDHPTRSVETVQEENYFFRLSKYAAEVSRRIQITDPNDPERFLIVPENRIKEILHFLTEAEDISFSRSKESMPWGVPVPGDEEHVMYVWCDALANYITGAGYGQHNEQEVFNSVWPADLQIIGRDILRFHAAYWPAMLLSADLSPPKELLVHGFLKLGGLKMGKSTGNTIDPFNQVEKYGVDQFRYYVLGSIPVNDDGEYNVTNVEERIDNELMANFSNLCYRTLTILEKNHGSLIIKCDAQNPLIAEVDQKIATVMDFYERRNFKEVVTKTMEISALGNKHLQEKKPWANKEEGPQALSFAANLIKNLSIILTPIMPALCENLQKQLNVGPLSFADLGWDLSDHKIGQPQILVKSLDKDTKAPVEAPKTKPAQKGGKGAAPAVEKPMDVSRLNIRVGKIVQVKKHDAADSLYVEQIDVGEEKPRQVVSGLVKFVPIEEMQDRYVLVLCNLKGANLKGVKSEAMVLAASNEDHTRVELVSPPAVDQGIGSRVGERVQVEGFEGEADAVLNPKHKVWETVQPDLKSNDKLEATWRGVSLKTSAGICTVHSIANGNIK</sequence>
<keyword evidence="5 14" id="KW-0820">tRNA-binding</keyword>
<dbReference type="PROSITE" id="PS00178">
    <property type="entry name" value="AA_TRNA_LIGASE_I"/>
    <property type="match status" value="1"/>
</dbReference>
<evidence type="ECO:0000256" key="11">
    <source>
        <dbReference type="ARBA" id="ARBA00023146"/>
    </source>
</evidence>
<comment type="similarity">
    <text evidence="2 15">Belongs to the class-I aminoacyl-tRNA synthetase family.</text>
</comment>
<dbReference type="Proteomes" id="UP000241769">
    <property type="component" value="Unassembled WGS sequence"/>
</dbReference>
<evidence type="ECO:0000256" key="7">
    <source>
        <dbReference type="ARBA" id="ARBA00022741"/>
    </source>
</evidence>
<dbReference type="EMBL" id="MDYQ01000093">
    <property type="protein sequence ID" value="PRP82957.1"/>
    <property type="molecule type" value="Genomic_DNA"/>
</dbReference>
<dbReference type="FunFam" id="2.40.50.140:FF:000047">
    <property type="entry name" value="tyrosine--tRNA ligase, cytoplasmic isoform X2"/>
    <property type="match status" value="1"/>
</dbReference>
<comment type="subcellular location">
    <subcellularLocation>
        <location evidence="1">Cytoplasm</location>
    </subcellularLocation>
</comment>
<evidence type="ECO:0000256" key="3">
    <source>
        <dbReference type="ARBA" id="ARBA00012838"/>
    </source>
</evidence>
<reference evidence="18 19" key="1">
    <citation type="journal article" date="2018" name="Genome Biol. Evol.">
        <title>Multiple Roots of Fruiting Body Formation in Amoebozoa.</title>
        <authorList>
            <person name="Hillmann F."/>
            <person name="Forbes G."/>
            <person name="Novohradska S."/>
            <person name="Ferling I."/>
            <person name="Riege K."/>
            <person name="Groth M."/>
            <person name="Westermann M."/>
            <person name="Marz M."/>
            <person name="Spaller T."/>
            <person name="Winckler T."/>
            <person name="Schaap P."/>
            <person name="Glockner G."/>
        </authorList>
    </citation>
    <scope>NUCLEOTIDE SEQUENCE [LARGE SCALE GENOMIC DNA]</scope>
    <source>
        <strain evidence="18 19">Jena</strain>
    </source>
</reference>
<evidence type="ECO:0000256" key="6">
    <source>
        <dbReference type="ARBA" id="ARBA00022598"/>
    </source>
</evidence>
<evidence type="ECO:0000256" key="2">
    <source>
        <dbReference type="ARBA" id="ARBA00005594"/>
    </source>
</evidence>
<keyword evidence="7 15" id="KW-0547">Nucleotide-binding</keyword>
<keyword evidence="6 15" id="KW-0436">Ligase</keyword>
<evidence type="ECO:0000256" key="13">
    <source>
        <dbReference type="ARBA" id="ARBA00047364"/>
    </source>
</evidence>
<dbReference type="CDD" id="cd00814">
    <property type="entry name" value="MetRS_core"/>
    <property type="match status" value="1"/>
</dbReference>
<evidence type="ECO:0000256" key="16">
    <source>
        <dbReference type="SAM" id="MobiDB-lite"/>
    </source>
</evidence>
<dbReference type="InterPro" id="IPR013155">
    <property type="entry name" value="M/V/L/I-tRNA-synth_anticd-bd"/>
</dbReference>
<dbReference type="Gene3D" id="2.40.50.140">
    <property type="entry name" value="Nucleic acid-binding proteins"/>
    <property type="match status" value="1"/>
</dbReference>
<keyword evidence="10 15" id="KW-0648">Protein biosynthesis</keyword>
<dbReference type="Pfam" id="PF01588">
    <property type="entry name" value="tRNA_bind"/>
    <property type="match status" value="1"/>
</dbReference>
<dbReference type="InParanoid" id="A0A2P6NG65"/>
<name>A0A2P6NG65_9EUKA</name>
<dbReference type="InterPro" id="IPR012340">
    <property type="entry name" value="NA-bd_OB-fold"/>
</dbReference>
<dbReference type="OrthoDB" id="5844513at2759"/>
<dbReference type="Pfam" id="PF08264">
    <property type="entry name" value="Anticodon_1"/>
    <property type="match status" value="1"/>
</dbReference>
<dbReference type="GO" id="GO:0005737">
    <property type="term" value="C:cytoplasm"/>
    <property type="evidence" value="ECO:0007669"/>
    <property type="project" value="UniProtKB-SubCell"/>
</dbReference>
<dbReference type="GO" id="GO:0005524">
    <property type="term" value="F:ATP binding"/>
    <property type="evidence" value="ECO:0007669"/>
    <property type="project" value="UniProtKB-KW"/>
</dbReference>
<gene>
    <name evidence="18" type="ORF">PROFUN_06734</name>
</gene>
<dbReference type="EC" id="6.1.1.10" evidence="3"/>
<dbReference type="CDD" id="cd07957">
    <property type="entry name" value="Anticodon_Ia_Met"/>
    <property type="match status" value="1"/>
</dbReference>
<evidence type="ECO:0000256" key="15">
    <source>
        <dbReference type="RuleBase" id="RU363039"/>
    </source>
</evidence>
<keyword evidence="9 14" id="KW-0694">RNA-binding</keyword>
<keyword evidence="19" id="KW-1185">Reference proteome</keyword>
<evidence type="ECO:0000256" key="12">
    <source>
        <dbReference type="ARBA" id="ARBA00030904"/>
    </source>
</evidence>
<comment type="catalytic activity">
    <reaction evidence="13">
        <text>tRNA(Met) + L-methionine + ATP = L-methionyl-tRNA(Met) + AMP + diphosphate</text>
        <dbReference type="Rhea" id="RHEA:13481"/>
        <dbReference type="Rhea" id="RHEA-COMP:9667"/>
        <dbReference type="Rhea" id="RHEA-COMP:9698"/>
        <dbReference type="ChEBI" id="CHEBI:30616"/>
        <dbReference type="ChEBI" id="CHEBI:33019"/>
        <dbReference type="ChEBI" id="CHEBI:57844"/>
        <dbReference type="ChEBI" id="CHEBI:78442"/>
        <dbReference type="ChEBI" id="CHEBI:78530"/>
        <dbReference type="ChEBI" id="CHEBI:456215"/>
        <dbReference type="EC" id="6.1.1.10"/>
    </reaction>
</comment>
<dbReference type="AlphaFoldDB" id="A0A2P6NG65"/>
<keyword evidence="4" id="KW-0963">Cytoplasm</keyword>
<dbReference type="InterPro" id="IPR009080">
    <property type="entry name" value="tRNAsynth_Ia_anticodon-bd"/>
</dbReference>
<dbReference type="SUPFAM" id="SSF50249">
    <property type="entry name" value="Nucleic acid-binding proteins"/>
    <property type="match status" value="1"/>
</dbReference>
<dbReference type="SUPFAM" id="SSF47323">
    <property type="entry name" value="Anticodon-binding domain of a subclass of class I aminoacyl-tRNA synthetases"/>
    <property type="match status" value="1"/>
</dbReference>
<protein>
    <recommendedName>
        <fullName evidence="3">methionine--tRNA ligase</fullName>
        <ecNumber evidence="3">6.1.1.10</ecNumber>
    </recommendedName>
    <alternativeName>
        <fullName evidence="12">Methionyl-tRNA synthetase</fullName>
    </alternativeName>
</protein>
<dbReference type="InterPro" id="IPR014758">
    <property type="entry name" value="Met-tRNA_synth"/>
</dbReference>
<evidence type="ECO:0000256" key="9">
    <source>
        <dbReference type="ARBA" id="ARBA00022884"/>
    </source>
</evidence>
<evidence type="ECO:0000256" key="14">
    <source>
        <dbReference type="PROSITE-ProRule" id="PRU00209"/>
    </source>
</evidence>
<dbReference type="InterPro" id="IPR015413">
    <property type="entry name" value="Methionyl/Leucyl_tRNA_Synth"/>
</dbReference>
<organism evidence="18 19">
    <name type="scientific">Planoprotostelium fungivorum</name>
    <dbReference type="NCBI Taxonomy" id="1890364"/>
    <lineage>
        <taxon>Eukaryota</taxon>
        <taxon>Amoebozoa</taxon>
        <taxon>Evosea</taxon>
        <taxon>Variosea</taxon>
        <taxon>Cavosteliida</taxon>
        <taxon>Cavosteliaceae</taxon>
        <taxon>Planoprotostelium</taxon>
    </lineage>
</organism>
<accession>A0A2P6NG65</accession>
<dbReference type="InterPro" id="IPR002547">
    <property type="entry name" value="tRNA-bd_dom"/>
</dbReference>
<dbReference type="GO" id="GO:0000049">
    <property type="term" value="F:tRNA binding"/>
    <property type="evidence" value="ECO:0007669"/>
    <property type="project" value="UniProtKB-UniRule"/>
</dbReference>
<evidence type="ECO:0000256" key="5">
    <source>
        <dbReference type="ARBA" id="ARBA00022555"/>
    </source>
</evidence>
<keyword evidence="11 15" id="KW-0030">Aminoacyl-tRNA synthetase</keyword>
<comment type="caution">
    <text evidence="18">The sequence shown here is derived from an EMBL/GenBank/DDBJ whole genome shotgun (WGS) entry which is preliminary data.</text>
</comment>
<dbReference type="STRING" id="1890364.A0A2P6NG65"/>
<dbReference type="PRINTS" id="PR01041">
    <property type="entry name" value="TRNASYNTHMET"/>
</dbReference>
<dbReference type="SUPFAM" id="SSF52374">
    <property type="entry name" value="Nucleotidylyl transferase"/>
    <property type="match status" value="1"/>
</dbReference>
<dbReference type="Gene3D" id="3.40.50.620">
    <property type="entry name" value="HUPs"/>
    <property type="match status" value="1"/>
</dbReference>
<dbReference type="PANTHER" id="PTHR43326">
    <property type="entry name" value="METHIONYL-TRNA SYNTHETASE"/>
    <property type="match status" value="1"/>
</dbReference>
<proteinExistence type="inferred from homology"/>
<dbReference type="NCBIfam" id="TIGR00398">
    <property type="entry name" value="metG"/>
    <property type="match status" value="1"/>
</dbReference>
<evidence type="ECO:0000313" key="18">
    <source>
        <dbReference type="EMBL" id="PRP82957.1"/>
    </source>
</evidence>
<evidence type="ECO:0000313" key="19">
    <source>
        <dbReference type="Proteomes" id="UP000241769"/>
    </source>
</evidence>
<evidence type="ECO:0000256" key="8">
    <source>
        <dbReference type="ARBA" id="ARBA00022840"/>
    </source>
</evidence>
<dbReference type="Gene3D" id="1.10.730.10">
    <property type="entry name" value="Isoleucyl-tRNA Synthetase, Domain 1"/>
    <property type="match status" value="1"/>
</dbReference>
<dbReference type="GO" id="GO:0004825">
    <property type="term" value="F:methionine-tRNA ligase activity"/>
    <property type="evidence" value="ECO:0007669"/>
    <property type="project" value="UniProtKB-EC"/>
</dbReference>
<feature type="domain" description="TRNA-binding" evidence="17">
    <location>
        <begin position="535"/>
        <end position="639"/>
    </location>
</feature>
<evidence type="ECO:0000256" key="4">
    <source>
        <dbReference type="ARBA" id="ARBA00022490"/>
    </source>
</evidence>
<feature type="region of interest" description="Disordered" evidence="16">
    <location>
        <begin position="504"/>
        <end position="529"/>
    </location>
</feature>
<dbReference type="InterPro" id="IPR001412">
    <property type="entry name" value="aa-tRNA-synth_I_CS"/>
</dbReference>
<dbReference type="CDD" id="cd02799">
    <property type="entry name" value="tRNA_bind_EMAP-II_like"/>
    <property type="match status" value="1"/>
</dbReference>
<dbReference type="InterPro" id="IPR041872">
    <property type="entry name" value="Anticodon_Met"/>
</dbReference>
<dbReference type="PROSITE" id="PS50886">
    <property type="entry name" value="TRBD"/>
    <property type="match status" value="1"/>
</dbReference>
<dbReference type="FunCoup" id="A0A2P6NG65">
    <property type="interactions" value="529"/>
</dbReference>
<keyword evidence="8 15" id="KW-0067">ATP-binding</keyword>
<dbReference type="InterPro" id="IPR014729">
    <property type="entry name" value="Rossmann-like_a/b/a_fold"/>
</dbReference>
<dbReference type="InterPro" id="IPR033911">
    <property type="entry name" value="MetRS_core"/>
</dbReference>
<dbReference type="InterPro" id="IPR023457">
    <property type="entry name" value="Met-tRNA_synth_2"/>
</dbReference>
<evidence type="ECO:0000256" key="10">
    <source>
        <dbReference type="ARBA" id="ARBA00022917"/>
    </source>
</evidence>